<dbReference type="PATRIC" id="fig|1277257.4.peg.680"/>
<reference evidence="17 18" key="1">
    <citation type="journal article" date="2015" name="Genome Announc.">
        <title>Complete Genome Sequence of 'Candidatus Liberibacter africanus,' a Bacterium Associated with Citrus Huanglongbing.</title>
        <authorList>
            <person name="Lin H."/>
            <person name="Pietersen G."/>
            <person name="Han C."/>
            <person name="Read D.A."/>
            <person name="Lou B."/>
            <person name="Gupta G."/>
            <person name="Civerolo E.L."/>
        </authorList>
    </citation>
    <scope>NUCLEOTIDE SEQUENCE [LARGE SCALE GENOMIC DNA]</scope>
    <source>
        <strain evidence="17 18">PTSAPSY</strain>
    </source>
</reference>
<keyword evidence="10 13" id="KW-0418">Kinase</keyword>
<organism evidence="17 18">
    <name type="scientific">Candidatus Liberibacter africanus PTSAPSY</name>
    <dbReference type="NCBI Taxonomy" id="1277257"/>
    <lineage>
        <taxon>Bacteria</taxon>
        <taxon>Pseudomonadati</taxon>
        <taxon>Pseudomonadota</taxon>
        <taxon>Alphaproteobacteria</taxon>
        <taxon>Hyphomicrobiales</taxon>
        <taxon>Rhizobiaceae</taxon>
        <taxon>Liberibacter</taxon>
    </lineage>
</organism>
<comment type="subcellular location">
    <subcellularLocation>
        <location evidence="13">Cytoplasm</location>
    </subcellularLocation>
</comment>
<comment type="pathway">
    <text evidence="2 13">Carbohydrate degradation; glycolysis; pyruvate from D-glyceraldehyde 3-phosphate: step 2/5.</text>
</comment>
<evidence type="ECO:0000256" key="5">
    <source>
        <dbReference type="ARBA" id="ARBA00013061"/>
    </source>
</evidence>
<dbReference type="GO" id="GO:0043531">
    <property type="term" value="F:ADP binding"/>
    <property type="evidence" value="ECO:0007669"/>
    <property type="project" value="TreeGrafter"/>
</dbReference>
<sequence length="401" mass="43734">MMIRLRTMDDLGDIRGLCCLLRVDWNVPFIGSKVADTTRIERVIPTILELIEKKAKIVILSHLGRPRNKLDQEFSLSRVISTAESILNKKILFVQDCIGTSLSQSIASLSEGSIILAENVRFYSEEEKNDPDFVRMLSRNGDFYINDAFSVSHRAHASVEGLSRVLPSYIGRAMQKELSTLENCFTTCCKPLTAIIGGSKVSTKITLLSNLVKKVNKLVIGGGMANSFLAAEGIGVGKSLCQNDFSENVHQIMCEAKKCGCEIIIPQDVVVAKELKEGIATQVVPTEYVPPDSMILDIGFKTVEYIKHVIAQSRTVIWNGPLGVFETKPFDLATIEIARYVAKLTKEGSIISIAGGGDTIAALAHAGISQELTYVSTAGGAFFEWLEGKDLPGISVLSCNN</sequence>
<evidence type="ECO:0000256" key="3">
    <source>
        <dbReference type="ARBA" id="ARBA00008982"/>
    </source>
</evidence>
<dbReference type="GO" id="GO:0005829">
    <property type="term" value="C:cytosol"/>
    <property type="evidence" value="ECO:0007669"/>
    <property type="project" value="TreeGrafter"/>
</dbReference>
<feature type="binding site" evidence="13">
    <location>
        <position position="154"/>
    </location>
    <ligand>
        <name>substrate</name>
    </ligand>
</feature>
<feature type="binding site" evidence="14">
    <location>
        <begin position="24"/>
        <end position="26"/>
    </location>
    <ligand>
        <name>substrate</name>
    </ligand>
</feature>
<dbReference type="GO" id="GO:0006094">
    <property type="term" value="P:gluconeogenesis"/>
    <property type="evidence" value="ECO:0007669"/>
    <property type="project" value="TreeGrafter"/>
</dbReference>
<evidence type="ECO:0000256" key="13">
    <source>
        <dbReference type="HAMAP-Rule" id="MF_00145"/>
    </source>
</evidence>
<feature type="binding site" evidence="13 15">
    <location>
        <begin position="356"/>
        <end position="359"/>
    </location>
    <ligand>
        <name>ATP</name>
        <dbReference type="ChEBI" id="CHEBI:30616"/>
    </ligand>
</feature>
<dbReference type="PRINTS" id="PR00477">
    <property type="entry name" value="PHGLYCKINASE"/>
</dbReference>
<proteinExistence type="inferred from homology"/>
<evidence type="ECO:0000256" key="4">
    <source>
        <dbReference type="ARBA" id="ARBA00011245"/>
    </source>
</evidence>
<feature type="binding site" evidence="14">
    <location>
        <position position="121"/>
    </location>
    <ligand>
        <name>(2R)-3-phosphoglycerate</name>
        <dbReference type="ChEBI" id="CHEBI:58272"/>
    </ligand>
</feature>
<feature type="binding site" evidence="13">
    <location>
        <position position="121"/>
    </location>
    <ligand>
        <name>substrate</name>
    </ligand>
</feature>
<keyword evidence="7 13" id="KW-0963">Cytoplasm</keyword>
<dbReference type="Gene3D" id="3.40.50.1260">
    <property type="entry name" value="Phosphoglycerate kinase, N-terminal domain"/>
    <property type="match status" value="2"/>
</dbReference>
<comment type="caution">
    <text evidence="13">Lacks conserved residue(s) required for the propagation of feature annotation.</text>
</comment>
<dbReference type="GO" id="GO:0004618">
    <property type="term" value="F:phosphoglycerate kinase activity"/>
    <property type="evidence" value="ECO:0007669"/>
    <property type="project" value="UniProtKB-UniRule"/>
</dbReference>
<keyword evidence="8 13" id="KW-0808">Transferase</keyword>
<dbReference type="EMBL" id="CP004021">
    <property type="protein sequence ID" value="AKK20262.1"/>
    <property type="molecule type" value="Genomic_DNA"/>
</dbReference>
<dbReference type="STRING" id="1277257.G293_03170"/>
<evidence type="ECO:0000256" key="9">
    <source>
        <dbReference type="ARBA" id="ARBA00022741"/>
    </source>
</evidence>
<dbReference type="KEGG" id="lau:G293_03170"/>
<dbReference type="GO" id="GO:0005524">
    <property type="term" value="F:ATP binding"/>
    <property type="evidence" value="ECO:0007669"/>
    <property type="project" value="UniProtKB-KW"/>
</dbReference>
<evidence type="ECO:0000256" key="2">
    <source>
        <dbReference type="ARBA" id="ARBA00004838"/>
    </source>
</evidence>
<dbReference type="FunFam" id="3.40.50.1260:FF:000006">
    <property type="entry name" value="Phosphoglycerate kinase"/>
    <property type="match status" value="1"/>
</dbReference>
<dbReference type="InterPro" id="IPR015824">
    <property type="entry name" value="Phosphoglycerate_kinase_N"/>
</dbReference>
<dbReference type="InterPro" id="IPR001576">
    <property type="entry name" value="Phosphoglycerate_kinase"/>
</dbReference>
<dbReference type="AlphaFoldDB" id="A0A0G3I918"/>
<evidence type="ECO:0000313" key="17">
    <source>
        <dbReference type="EMBL" id="AKK20262.1"/>
    </source>
</evidence>
<feature type="binding site" evidence="13">
    <location>
        <position position="39"/>
    </location>
    <ligand>
        <name>substrate</name>
    </ligand>
</feature>
<accession>A0A0G3I918</accession>
<dbReference type="Pfam" id="PF00162">
    <property type="entry name" value="PGK"/>
    <property type="match status" value="1"/>
</dbReference>
<protein>
    <recommendedName>
        <fullName evidence="6 13">Phosphoglycerate kinase</fullName>
        <ecNumber evidence="5 13">2.7.2.3</ecNumber>
    </recommendedName>
</protein>
<dbReference type="FunFam" id="3.40.50.1260:FF:000031">
    <property type="entry name" value="Phosphoglycerate kinase 1"/>
    <property type="match status" value="1"/>
</dbReference>
<evidence type="ECO:0000256" key="14">
    <source>
        <dbReference type="PIRSR" id="PIRSR000724-1"/>
    </source>
</evidence>
<dbReference type="HAMAP" id="MF_00145">
    <property type="entry name" value="Phosphoglyc_kinase"/>
    <property type="match status" value="1"/>
</dbReference>
<dbReference type="GO" id="GO:0006096">
    <property type="term" value="P:glycolytic process"/>
    <property type="evidence" value="ECO:0007669"/>
    <property type="project" value="UniProtKB-UniRule"/>
</dbReference>
<dbReference type="EC" id="2.7.2.3" evidence="5 13"/>
<keyword evidence="12 13" id="KW-0324">Glycolysis</keyword>
<feature type="binding site" evidence="13 14">
    <location>
        <begin position="62"/>
        <end position="65"/>
    </location>
    <ligand>
        <name>substrate</name>
    </ligand>
</feature>
<comment type="similarity">
    <text evidence="3 13 16">Belongs to the phosphoglycerate kinase family.</text>
</comment>
<keyword evidence="18" id="KW-1185">Reference proteome</keyword>
<evidence type="ECO:0000256" key="7">
    <source>
        <dbReference type="ARBA" id="ARBA00022490"/>
    </source>
</evidence>
<keyword evidence="11 13" id="KW-0067">ATP-binding</keyword>
<dbReference type="PANTHER" id="PTHR11406">
    <property type="entry name" value="PHOSPHOGLYCERATE KINASE"/>
    <property type="match status" value="1"/>
</dbReference>
<evidence type="ECO:0000256" key="12">
    <source>
        <dbReference type="ARBA" id="ARBA00023152"/>
    </source>
</evidence>
<evidence type="ECO:0000313" key="18">
    <source>
        <dbReference type="Proteomes" id="UP000035503"/>
    </source>
</evidence>
<feature type="binding site" evidence="13 15">
    <location>
        <position position="326"/>
    </location>
    <ligand>
        <name>ATP</name>
        <dbReference type="ChEBI" id="CHEBI:30616"/>
    </ligand>
</feature>
<evidence type="ECO:0000256" key="11">
    <source>
        <dbReference type="ARBA" id="ARBA00022840"/>
    </source>
</evidence>
<evidence type="ECO:0000256" key="10">
    <source>
        <dbReference type="ARBA" id="ARBA00022777"/>
    </source>
</evidence>
<name>A0A0G3I918_LIBAF</name>
<comment type="subunit">
    <text evidence="4 13">Monomer.</text>
</comment>
<dbReference type="PIRSF" id="PIRSF000724">
    <property type="entry name" value="Pgk"/>
    <property type="match status" value="1"/>
</dbReference>
<evidence type="ECO:0000256" key="6">
    <source>
        <dbReference type="ARBA" id="ARBA00016471"/>
    </source>
</evidence>
<dbReference type="SUPFAM" id="SSF53748">
    <property type="entry name" value="Phosphoglycerate kinase"/>
    <property type="match status" value="1"/>
</dbReference>
<feature type="binding site" evidence="14">
    <location>
        <position position="39"/>
    </location>
    <ligand>
        <name>(2R)-3-phosphoglycerate</name>
        <dbReference type="ChEBI" id="CHEBI:58272"/>
    </ligand>
</feature>
<feature type="binding site" evidence="14">
    <location>
        <position position="154"/>
    </location>
    <ligand>
        <name>(2R)-3-phosphoglycerate</name>
        <dbReference type="ChEBI" id="CHEBI:58272"/>
    </ligand>
</feature>
<dbReference type="InterPro" id="IPR036043">
    <property type="entry name" value="Phosphoglycerate_kinase_sf"/>
</dbReference>
<evidence type="ECO:0000256" key="16">
    <source>
        <dbReference type="RuleBase" id="RU000532"/>
    </source>
</evidence>
<evidence type="ECO:0000256" key="8">
    <source>
        <dbReference type="ARBA" id="ARBA00022679"/>
    </source>
</evidence>
<keyword evidence="9 13" id="KW-0547">Nucleotide-binding</keyword>
<gene>
    <name evidence="13" type="primary">pgk</name>
    <name evidence="17" type="ORF">G293_03170</name>
</gene>
<dbReference type="Proteomes" id="UP000035503">
    <property type="component" value="Chromosome"/>
</dbReference>
<evidence type="ECO:0000256" key="15">
    <source>
        <dbReference type="PIRSR" id="PIRSR000724-2"/>
    </source>
</evidence>
<feature type="binding site" evidence="13 15">
    <location>
        <position position="204"/>
    </location>
    <ligand>
        <name>ATP</name>
        <dbReference type="ChEBI" id="CHEBI:30616"/>
    </ligand>
</feature>
<dbReference type="UniPathway" id="UPA00109">
    <property type="reaction ID" value="UER00185"/>
</dbReference>
<comment type="catalytic activity">
    <reaction evidence="1 13 16">
        <text>(2R)-3-phosphoglycerate + ATP = (2R)-3-phospho-glyceroyl phosphate + ADP</text>
        <dbReference type="Rhea" id="RHEA:14801"/>
        <dbReference type="ChEBI" id="CHEBI:30616"/>
        <dbReference type="ChEBI" id="CHEBI:57604"/>
        <dbReference type="ChEBI" id="CHEBI:58272"/>
        <dbReference type="ChEBI" id="CHEBI:456216"/>
        <dbReference type="EC" id="2.7.2.3"/>
    </reaction>
</comment>
<evidence type="ECO:0000256" key="1">
    <source>
        <dbReference type="ARBA" id="ARBA00000642"/>
    </source>
</evidence>
<dbReference type="PANTHER" id="PTHR11406:SF23">
    <property type="entry name" value="PHOSPHOGLYCERATE KINASE 1, CHLOROPLASTIC-RELATED"/>
    <property type="match status" value="1"/>
</dbReference>